<keyword evidence="11" id="KW-0378">Hydrolase</keyword>
<dbReference type="PANTHER" id="PTHR21646">
    <property type="entry name" value="UBIQUITIN CARBOXYL-TERMINAL HYDROLASE"/>
    <property type="match status" value="1"/>
</dbReference>
<keyword evidence="4 6" id="KW-0863">Zinc-finger</keyword>
<dbReference type="CDD" id="cd06463">
    <property type="entry name" value="p23_like"/>
    <property type="match status" value="1"/>
</dbReference>
<dbReference type="Gene3D" id="3.90.70.10">
    <property type="entry name" value="Cysteine proteinases"/>
    <property type="match status" value="2"/>
</dbReference>
<sequence length="1312" mass="147136">MASSTENTDTDGAQVQENKDTLKTRQEPTASLNLSKRKKEIENQREGHPELKEIDMDVEFLQTDTDLKILLNIDLKPEQLNGVDPTITDTDAHLKFPDGQTWSCNFFRHVQGDSCRLYFKNRQLVLHAKKKEAGHWVSYMIPNSIPDEDVRDNRKAEEKLDLEIPGNSSDNAESPQEEKGAKETMGKSSPSEDTTNINSSAYQLQHTKHDWIEKENLIVVHIYVKEARRDGIQIYFDVQTLSVLFQTSNSKFLQLHAGTDENTIFSWEVKLKNEIDPSKSKFRITQTMIEVSLSKKIPQRWNTLEAPQRKETALSSKSDSWISTGKIPSSSGQEAKACSGSQSSVMFDELSTVSTTKKGDYADNRTMEACKGATGVSQPVRDLNSQKPTCKVSPMNKAKEMEQVVSPGNTGLDNLGNTCFMNSVLQSLANTREFRDFFYSGAYQKDINTDNPLGSGGKLAVQFAHLLKVLWSGKHYSYAPSKLKNLVAMKASQFTGFAQHDAQEFMAFLLDGLHEDLNRVKEKPYTETVDSDGKSDETVAREAWDVYKKRNDSFIVDLFQGQYKSKLVCPVCGKVSITFDPFLYLSVPLPKKKRQLPVIFMWRDPYKKPVQLLLWLAKECTTDMVKEAASKKTGVKPRDMRIIEAYKSKIYKYYSSESDWSNVQASDSIIIGEVLSEEVAGEPVYEVYVVQRTILPNTAPTHCASCKRLCPDGSKLKRCTKCYKVGYCDRKCQRDHWNLHRTNCKPTPEPVGCPYILSIPESRTTFSRLCTLMEASARYSVDVFQPPVKPDASGKLSSQSSTSSSLSSSSSQSSGSMNSLDSQSSISSTCTITAGQDQTDCGDTDLTASSSSVTTGVESGEEMADISQYLQANVEGDHMNINPTDTDIPLNPGQSDESVNERNLPEYPSFKLPQSDYADMTREAEIGGEEEDMEDGRGSRPTPTNSVLGIKSDDMDRVSPLFFIKPVNQEGLGIKGPDGERLEDKGDVPLDLSYRQFLSIDWKNNDKFSPYALVQTKELDCEEDPSMQASVDENSNITITQCLDLFTEPEVLSPEEAWYCPRCKEHREATKQMSIWRLPHTLIIQLKRFSFRNFIWRDKIDKMVDFPVRGFDLSQFYIGAQPKNEPPPVYDLYAVVNHYGGILGGHYTAFVRCADLTDSSKNDVDWRLCDDSRVSSVSNEKNQVVTRGAYLLFYRRRDTFSIPKEMSSGQDTENKAEEETPQTDPSFSGETNTVDNTIGIDSTDSGNTAASGNVTEATPLLDNRYSDPKNGDTYPEDSDKENVDCDGEQTGVQENTYRPPVDLGYMDMEAVD</sequence>
<dbReference type="CDD" id="cd02674">
    <property type="entry name" value="Peptidase_C19R"/>
    <property type="match status" value="1"/>
</dbReference>
<evidence type="ECO:0000313" key="11">
    <source>
        <dbReference type="EMBL" id="OWF42503.1"/>
    </source>
</evidence>
<feature type="region of interest" description="Disordered" evidence="7">
    <location>
        <begin position="310"/>
        <end position="335"/>
    </location>
</feature>
<feature type="domain" description="MYND-type" evidence="9">
    <location>
        <begin position="703"/>
        <end position="744"/>
    </location>
</feature>
<dbReference type="InterPro" id="IPR050185">
    <property type="entry name" value="Ub_carboxyl-term_hydrolase"/>
</dbReference>
<keyword evidence="3" id="KW-0479">Metal-binding</keyword>
<dbReference type="InterPro" id="IPR038765">
    <property type="entry name" value="Papain-like_cys_pep_sf"/>
</dbReference>
<dbReference type="PROSITE" id="PS50235">
    <property type="entry name" value="USP_3"/>
    <property type="match status" value="1"/>
</dbReference>
<feature type="domain" description="USP" evidence="8">
    <location>
        <begin position="410"/>
        <end position="1197"/>
    </location>
</feature>
<evidence type="ECO:0000259" key="10">
    <source>
        <dbReference type="PROSITE" id="PS51203"/>
    </source>
</evidence>
<dbReference type="CDD" id="cd06466">
    <property type="entry name" value="p23_CS_SGT1_like"/>
    <property type="match status" value="1"/>
</dbReference>
<dbReference type="Pfam" id="PF00443">
    <property type="entry name" value="UCH"/>
    <property type="match status" value="1"/>
</dbReference>
<reference evidence="11 12" key="1">
    <citation type="journal article" date="2017" name="Nat. Ecol. Evol.">
        <title>Scallop genome provides insights into evolution of bilaterian karyotype and development.</title>
        <authorList>
            <person name="Wang S."/>
            <person name="Zhang J."/>
            <person name="Jiao W."/>
            <person name="Li J."/>
            <person name="Xun X."/>
            <person name="Sun Y."/>
            <person name="Guo X."/>
            <person name="Huan P."/>
            <person name="Dong B."/>
            <person name="Zhang L."/>
            <person name="Hu X."/>
            <person name="Sun X."/>
            <person name="Wang J."/>
            <person name="Zhao C."/>
            <person name="Wang Y."/>
            <person name="Wang D."/>
            <person name="Huang X."/>
            <person name="Wang R."/>
            <person name="Lv J."/>
            <person name="Li Y."/>
            <person name="Zhang Z."/>
            <person name="Liu B."/>
            <person name="Lu W."/>
            <person name="Hui Y."/>
            <person name="Liang J."/>
            <person name="Zhou Z."/>
            <person name="Hou R."/>
            <person name="Li X."/>
            <person name="Liu Y."/>
            <person name="Li H."/>
            <person name="Ning X."/>
            <person name="Lin Y."/>
            <person name="Zhao L."/>
            <person name="Xing Q."/>
            <person name="Dou J."/>
            <person name="Li Y."/>
            <person name="Mao J."/>
            <person name="Guo H."/>
            <person name="Dou H."/>
            <person name="Li T."/>
            <person name="Mu C."/>
            <person name="Jiang W."/>
            <person name="Fu Q."/>
            <person name="Fu X."/>
            <person name="Miao Y."/>
            <person name="Liu J."/>
            <person name="Yu Q."/>
            <person name="Li R."/>
            <person name="Liao H."/>
            <person name="Li X."/>
            <person name="Kong Y."/>
            <person name="Jiang Z."/>
            <person name="Chourrout D."/>
            <person name="Li R."/>
            <person name="Bao Z."/>
        </authorList>
    </citation>
    <scope>NUCLEOTIDE SEQUENCE [LARGE SCALE GENOMIC DNA]</scope>
    <source>
        <strain evidence="11 12">PY_sf001</strain>
    </source>
</reference>
<dbReference type="Gene3D" id="2.60.40.790">
    <property type="match status" value="1"/>
</dbReference>
<comment type="caution">
    <text evidence="11">The sequence shown here is derived from an EMBL/GenBank/DDBJ whole genome shotgun (WGS) entry which is preliminary data.</text>
</comment>
<feature type="compositionally biased region" description="Low complexity" evidence="7">
    <location>
        <begin position="796"/>
        <end position="824"/>
    </location>
</feature>
<dbReference type="SUPFAM" id="SSF49764">
    <property type="entry name" value="HSP20-like chaperones"/>
    <property type="match status" value="1"/>
</dbReference>
<dbReference type="EMBL" id="NEDP02005265">
    <property type="protein sequence ID" value="OWF42503.1"/>
    <property type="molecule type" value="Genomic_DNA"/>
</dbReference>
<feature type="region of interest" description="Disordered" evidence="7">
    <location>
        <begin position="159"/>
        <end position="196"/>
    </location>
</feature>
<evidence type="ECO:0000256" key="6">
    <source>
        <dbReference type="PROSITE-ProRule" id="PRU00134"/>
    </source>
</evidence>
<evidence type="ECO:0000259" key="8">
    <source>
        <dbReference type="PROSITE" id="PS50235"/>
    </source>
</evidence>
<dbReference type="Pfam" id="PF04969">
    <property type="entry name" value="CS"/>
    <property type="match status" value="1"/>
</dbReference>
<evidence type="ECO:0000259" key="9">
    <source>
        <dbReference type="PROSITE" id="PS50865"/>
    </source>
</evidence>
<evidence type="ECO:0000256" key="1">
    <source>
        <dbReference type="ARBA" id="ARBA00000707"/>
    </source>
</evidence>
<protein>
    <recommendedName>
        <fullName evidence="2">ubiquitinyl hydrolase 1</fullName>
        <ecNumber evidence="2">3.4.19.12</ecNumber>
    </recommendedName>
</protein>
<feature type="region of interest" description="Disordered" evidence="7">
    <location>
        <begin position="1"/>
        <end position="50"/>
    </location>
</feature>
<dbReference type="PANTHER" id="PTHR21646:SF74">
    <property type="entry name" value="UBIQUITIN CARBOXYL-TERMINAL HYDROLASE 19"/>
    <property type="match status" value="1"/>
</dbReference>
<dbReference type="PROSITE" id="PS51203">
    <property type="entry name" value="CS"/>
    <property type="match status" value="1"/>
</dbReference>
<organism evidence="11 12">
    <name type="scientific">Mizuhopecten yessoensis</name>
    <name type="common">Japanese scallop</name>
    <name type="synonym">Patinopecten yessoensis</name>
    <dbReference type="NCBI Taxonomy" id="6573"/>
    <lineage>
        <taxon>Eukaryota</taxon>
        <taxon>Metazoa</taxon>
        <taxon>Spiralia</taxon>
        <taxon>Lophotrochozoa</taxon>
        <taxon>Mollusca</taxon>
        <taxon>Bivalvia</taxon>
        <taxon>Autobranchia</taxon>
        <taxon>Pteriomorphia</taxon>
        <taxon>Pectinida</taxon>
        <taxon>Pectinoidea</taxon>
        <taxon>Pectinidae</taxon>
        <taxon>Mizuhopecten</taxon>
    </lineage>
</organism>
<evidence type="ECO:0000256" key="4">
    <source>
        <dbReference type="ARBA" id="ARBA00022771"/>
    </source>
</evidence>
<dbReference type="PROSITE" id="PS00972">
    <property type="entry name" value="USP_1"/>
    <property type="match status" value="1"/>
</dbReference>
<feature type="compositionally biased region" description="Basic and acidic residues" evidence="7">
    <location>
        <begin position="17"/>
        <end position="26"/>
    </location>
</feature>
<proteinExistence type="predicted"/>
<feature type="region of interest" description="Disordered" evidence="7">
    <location>
        <begin position="836"/>
        <end position="860"/>
    </location>
</feature>
<feature type="compositionally biased region" description="Polar residues" evidence="7">
    <location>
        <begin position="186"/>
        <end position="196"/>
    </location>
</feature>
<dbReference type="InterPro" id="IPR018200">
    <property type="entry name" value="USP_CS"/>
</dbReference>
<dbReference type="GO" id="GO:0016579">
    <property type="term" value="P:protein deubiquitination"/>
    <property type="evidence" value="ECO:0007669"/>
    <property type="project" value="InterPro"/>
</dbReference>
<feature type="region of interest" description="Disordered" evidence="7">
    <location>
        <begin position="928"/>
        <end position="951"/>
    </location>
</feature>
<evidence type="ECO:0000256" key="5">
    <source>
        <dbReference type="ARBA" id="ARBA00022833"/>
    </source>
</evidence>
<evidence type="ECO:0000256" key="3">
    <source>
        <dbReference type="ARBA" id="ARBA00022723"/>
    </source>
</evidence>
<feature type="compositionally biased region" description="Basic and acidic residues" evidence="7">
    <location>
        <begin position="39"/>
        <end position="50"/>
    </location>
</feature>
<feature type="region of interest" description="Disordered" evidence="7">
    <location>
        <begin position="1203"/>
        <end position="1312"/>
    </location>
</feature>
<dbReference type="SUPFAM" id="SSF144232">
    <property type="entry name" value="HIT/MYND zinc finger-like"/>
    <property type="match status" value="1"/>
</dbReference>
<feature type="compositionally biased region" description="Basic and acidic residues" evidence="7">
    <location>
        <begin position="176"/>
        <end position="185"/>
    </location>
</feature>
<dbReference type="SUPFAM" id="SSF54001">
    <property type="entry name" value="Cysteine proteinases"/>
    <property type="match status" value="1"/>
</dbReference>
<feature type="compositionally biased region" description="Polar residues" evidence="7">
    <location>
        <begin position="313"/>
        <end position="335"/>
    </location>
</feature>
<dbReference type="Gene3D" id="6.10.140.2220">
    <property type="match status" value="1"/>
</dbReference>
<keyword evidence="12" id="KW-1185">Reference proteome</keyword>
<comment type="catalytic activity">
    <reaction evidence="1">
        <text>Thiol-dependent hydrolysis of ester, thioester, amide, peptide and isopeptide bonds formed by the C-terminal Gly of ubiquitin (a 76-residue protein attached to proteins as an intracellular targeting signal).</text>
        <dbReference type="EC" id="3.4.19.12"/>
    </reaction>
</comment>
<dbReference type="EC" id="3.4.19.12" evidence="2"/>
<accession>A0A210Q172</accession>
<dbReference type="Proteomes" id="UP000242188">
    <property type="component" value="Unassembled WGS sequence"/>
</dbReference>
<keyword evidence="5" id="KW-0862">Zinc</keyword>
<dbReference type="Pfam" id="PF01753">
    <property type="entry name" value="zf-MYND"/>
    <property type="match status" value="1"/>
</dbReference>
<dbReference type="InterPro" id="IPR002893">
    <property type="entry name" value="Znf_MYND"/>
</dbReference>
<dbReference type="OrthoDB" id="265776at2759"/>
<dbReference type="InterPro" id="IPR007052">
    <property type="entry name" value="CS_dom"/>
</dbReference>
<feature type="compositionally biased region" description="Low complexity" evidence="7">
    <location>
        <begin position="849"/>
        <end position="858"/>
    </location>
</feature>
<feature type="compositionally biased region" description="Polar residues" evidence="7">
    <location>
        <begin position="1"/>
        <end position="16"/>
    </location>
</feature>
<evidence type="ECO:0000256" key="7">
    <source>
        <dbReference type="SAM" id="MobiDB-lite"/>
    </source>
</evidence>
<name>A0A210Q172_MIZYE</name>
<dbReference type="GO" id="GO:0008270">
    <property type="term" value="F:zinc ion binding"/>
    <property type="evidence" value="ECO:0007669"/>
    <property type="project" value="UniProtKB-KW"/>
</dbReference>
<dbReference type="STRING" id="6573.A0A210Q172"/>
<dbReference type="InterPro" id="IPR008978">
    <property type="entry name" value="HSP20-like_chaperone"/>
</dbReference>
<evidence type="ECO:0000313" key="12">
    <source>
        <dbReference type="Proteomes" id="UP000242188"/>
    </source>
</evidence>
<feature type="compositionally biased region" description="Acidic residues" evidence="7">
    <location>
        <begin position="1274"/>
        <end position="1287"/>
    </location>
</feature>
<feature type="region of interest" description="Disordered" evidence="7">
    <location>
        <begin position="883"/>
        <end position="913"/>
    </location>
</feature>
<feature type="region of interest" description="Disordered" evidence="7">
    <location>
        <begin position="790"/>
        <end position="824"/>
    </location>
</feature>
<dbReference type="PROSITE" id="PS00973">
    <property type="entry name" value="USP_2"/>
    <property type="match status" value="1"/>
</dbReference>
<feature type="compositionally biased region" description="Polar residues" evidence="7">
    <location>
        <begin position="1222"/>
        <end position="1256"/>
    </location>
</feature>
<dbReference type="InterPro" id="IPR028889">
    <property type="entry name" value="USP"/>
</dbReference>
<gene>
    <name evidence="11" type="ORF">KP79_PYT11081</name>
</gene>
<dbReference type="GO" id="GO:0004843">
    <property type="term" value="F:cysteine-type deubiquitinase activity"/>
    <property type="evidence" value="ECO:0007669"/>
    <property type="project" value="UniProtKB-EC"/>
</dbReference>
<dbReference type="PROSITE" id="PS50865">
    <property type="entry name" value="ZF_MYND_2"/>
    <property type="match status" value="1"/>
</dbReference>
<feature type="domain" description="CS" evidence="10">
    <location>
        <begin position="204"/>
        <end position="305"/>
    </location>
</feature>
<dbReference type="InterPro" id="IPR001394">
    <property type="entry name" value="Peptidase_C19_UCH"/>
</dbReference>
<evidence type="ECO:0000256" key="2">
    <source>
        <dbReference type="ARBA" id="ARBA00012759"/>
    </source>
</evidence>